<dbReference type="Proteomes" id="UP000430692">
    <property type="component" value="Unassembled WGS sequence"/>
</dbReference>
<accession>A0A6I4W0J4</accession>
<dbReference type="EMBL" id="WUUL01000018">
    <property type="protein sequence ID" value="MXQ55725.1"/>
    <property type="molecule type" value="Genomic_DNA"/>
</dbReference>
<proteinExistence type="predicted"/>
<evidence type="ECO:0000313" key="2">
    <source>
        <dbReference type="Proteomes" id="UP000430692"/>
    </source>
</evidence>
<sequence length="79" mass="9438">MINLNGIRNLFPHLKIRMNHEKQQNMVVQYTFVIADEKQVINYSVRPKKLDTIKSLEKLEKEIINICRMLTDYYAKKKG</sequence>
<dbReference type="AlphaFoldDB" id="A0A6I4W0J4"/>
<gene>
    <name evidence="1" type="ORF">GSM42_18755</name>
</gene>
<keyword evidence="2" id="KW-1185">Reference proteome</keyword>
<comment type="caution">
    <text evidence="1">The sequence shown here is derived from an EMBL/GenBank/DDBJ whole genome shotgun (WGS) entry which is preliminary data.</text>
</comment>
<organism evidence="1 2">
    <name type="scientific">Shimazuella alba</name>
    <dbReference type="NCBI Taxonomy" id="2690964"/>
    <lineage>
        <taxon>Bacteria</taxon>
        <taxon>Bacillati</taxon>
        <taxon>Bacillota</taxon>
        <taxon>Bacilli</taxon>
        <taxon>Bacillales</taxon>
        <taxon>Thermoactinomycetaceae</taxon>
        <taxon>Shimazuella</taxon>
    </lineage>
</organism>
<name>A0A6I4W0J4_9BACL</name>
<reference evidence="1 2" key="1">
    <citation type="submission" date="2019-12" db="EMBL/GenBank/DDBJ databases">
        <title>Whole-genome analyses of novel actinobacteria.</title>
        <authorList>
            <person name="Sahin N."/>
            <person name="Saygin H."/>
        </authorList>
    </citation>
    <scope>NUCLEOTIDE SEQUENCE [LARGE SCALE GENOMIC DNA]</scope>
    <source>
        <strain evidence="1 2">KC615</strain>
    </source>
</reference>
<evidence type="ECO:0000313" key="1">
    <source>
        <dbReference type="EMBL" id="MXQ55725.1"/>
    </source>
</evidence>
<dbReference type="RefSeq" id="WP_160803078.1">
    <property type="nucleotide sequence ID" value="NZ_WUUL01000018.1"/>
</dbReference>
<protein>
    <submittedName>
        <fullName evidence="1">Uncharacterized protein</fullName>
    </submittedName>
</protein>